<comment type="caution">
    <text evidence="2">The sequence shown here is derived from an EMBL/GenBank/DDBJ whole genome shotgun (WGS) entry which is preliminary data.</text>
</comment>
<dbReference type="Pfam" id="PF07683">
    <property type="entry name" value="CobW_C"/>
    <property type="match status" value="1"/>
</dbReference>
<reference evidence="2 3" key="1">
    <citation type="submission" date="2022-02" db="EMBL/GenBank/DDBJ databases">
        <title>Uncovering new skin microbiome diversity through culturing and metagenomics.</title>
        <authorList>
            <person name="Conlan S."/>
            <person name="Deming C."/>
            <person name="Nisc Comparative Sequencing Program N."/>
            <person name="Segre J.A."/>
        </authorList>
    </citation>
    <scope>NUCLEOTIDE SEQUENCE [LARGE SCALE GENOMIC DNA]</scope>
    <source>
        <strain evidence="2 3">ACRQZ</strain>
    </source>
</reference>
<gene>
    <name evidence="2" type="ORF">MHL29_03530</name>
</gene>
<evidence type="ECO:0000259" key="1">
    <source>
        <dbReference type="SMART" id="SM00833"/>
    </source>
</evidence>
<proteinExistence type="predicted"/>
<name>A0ABS9Q0T8_9MICO</name>
<evidence type="ECO:0000313" key="3">
    <source>
        <dbReference type="Proteomes" id="UP001521931"/>
    </source>
</evidence>
<feature type="domain" description="CobW C-terminal" evidence="1">
    <location>
        <begin position="256"/>
        <end position="346"/>
    </location>
</feature>
<dbReference type="SMART" id="SM00833">
    <property type="entry name" value="CobW_C"/>
    <property type="match status" value="1"/>
</dbReference>
<keyword evidence="3" id="KW-1185">Reference proteome</keyword>
<sequence length="379" mass="40498">MPAPDPGPLHRPGTTDVLVVAGLDATDQAVAAMGLQCDLPDAAVVRLVVDAAAGQVRWAVSDLTGTVEEDGQDVEHPCLSCAMREAILPTLVRLAGTGRWGTLVVSLPPSAEPLPIALGLARAHLADGRRVADLLTLRSVITVVSCDDVCAGVFDDPLLEELGLAMVEDDRRSHGEVLVNQIELADAVVVVQDTLDESDTALLDHLRRPDSRVYLGLSSFSAGAELSARGFDVQVAQGFVDPRRRRPTGAQPAGGLQTLRLRTWRPFHPGRLQQRLEDLGSGELRGRGAFWLPGRPGTAIAWEASGGQLSIGSIGGWDDADRMTNLVVTTDDETAVVVREAFEAAVMTEAEMLTARDRWLGRRDGFEEWLGEEGASDVA</sequence>
<dbReference type="InterPro" id="IPR051927">
    <property type="entry name" value="Zn_Chap_cDPG_Synth"/>
</dbReference>
<dbReference type="RefSeq" id="WP_239262288.1">
    <property type="nucleotide sequence ID" value="NZ_JAKRCV010000006.1"/>
</dbReference>
<evidence type="ECO:0000313" key="2">
    <source>
        <dbReference type="EMBL" id="MCG7320967.1"/>
    </source>
</evidence>
<dbReference type="Gene3D" id="3.40.50.300">
    <property type="entry name" value="P-loop containing nucleotide triphosphate hydrolases"/>
    <property type="match status" value="1"/>
</dbReference>
<dbReference type="Proteomes" id="UP001521931">
    <property type="component" value="Unassembled WGS sequence"/>
</dbReference>
<dbReference type="InterPro" id="IPR027417">
    <property type="entry name" value="P-loop_NTPase"/>
</dbReference>
<accession>A0ABS9Q0T8</accession>
<dbReference type="PANTHER" id="PTHR43603:SF1">
    <property type="entry name" value="ZINC-REGULATED GTPASE METALLOPROTEIN ACTIVATOR 1"/>
    <property type="match status" value="1"/>
</dbReference>
<dbReference type="SUPFAM" id="SSF90002">
    <property type="entry name" value="Hypothetical protein YjiA, C-terminal domain"/>
    <property type="match status" value="1"/>
</dbReference>
<dbReference type="EMBL" id="JAKRCV010000006">
    <property type="protein sequence ID" value="MCG7320967.1"/>
    <property type="molecule type" value="Genomic_DNA"/>
</dbReference>
<organism evidence="2 3">
    <name type="scientific">Arsenicicoccus bolidensis</name>
    <dbReference type="NCBI Taxonomy" id="229480"/>
    <lineage>
        <taxon>Bacteria</taxon>
        <taxon>Bacillati</taxon>
        <taxon>Actinomycetota</taxon>
        <taxon>Actinomycetes</taxon>
        <taxon>Micrococcales</taxon>
        <taxon>Intrasporangiaceae</taxon>
        <taxon>Arsenicicoccus</taxon>
    </lineage>
</organism>
<dbReference type="PANTHER" id="PTHR43603">
    <property type="entry name" value="COBW DOMAIN-CONTAINING PROTEIN DDB_G0274527"/>
    <property type="match status" value="1"/>
</dbReference>
<dbReference type="InterPro" id="IPR011629">
    <property type="entry name" value="CobW-like_C"/>
</dbReference>
<protein>
    <submittedName>
        <fullName evidence="2">GTP-binding protein</fullName>
    </submittedName>
</protein>